<keyword evidence="2" id="KW-1185">Reference proteome</keyword>
<accession>A0ABS5TPZ5</accession>
<reference evidence="1 2" key="1">
    <citation type="submission" date="2021-05" db="EMBL/GenBank/DDBJ databases">
        <title>Kineosporia and Streptomyces sp. nov. two new marine actinobacteria isolated from Coral.</title>
        <authorList>
            <person name="Buangrab K."/>
            <person name="Sutthacheep M."/>
            <person name="Yeemin T."/>
            <person name="Harunari E."/>
            <person name="Igarashi Y."/>
            <person name="Kanchanasin P."/>
            <person name="Tanasupawat S."/>
            <person name="Phongsopitanun W."/>
        </authorList>
    </citation>
    <scope>NUCLEOTIDE SEQUENCE [LARGE SCALE GENOMIC DNA]</scope>
    <source>
        <strain evidence="1 2">J2-2</strain>
    </source>
</reference>
<evidence type="ECO:0000313" key="2">
    <source>
        <dbReference type="Proteomes" id="UP001197247"/>
    </source>
</evidence>
<proteinExistence type="predicted"/>
<dbReference type="RefSeq" id="WP_214159705.1">
    <property type="nucleotide sequence ID" value="NZ_JAHBAY010000015.1"/>
</dbReference>
<dbReference type="Proteomes" id="UP001197247">
    <property type="component" value="Unassembled WGS sequence"/>
</dbReference>
<name>A0ABS5TPZ5_9ACTN</name>
<sequence length="81" mass="9224">MELLPEMREQLEDLSATAVAAFTEVLVMLETGPWGGDSLNRERPEANMRSVVFGPQRQGLLVYLILEDQRRVIPLNLAWLE</sequence>
<organism evidence="1 2">
    <name type="scientific">Kineosporia corallincola</name>
    <dbReference type="NCBI Taxonomy" id="2835133"/>
    <lineage>
        <taxon>Bacteria</taxon>
        <taxon>Bacillati</taxon>
        <taxon>Actinomycetota</taxon>
        <taxon>Actinomycetes</taxon>
        <taxon>Kineosporiales</taxon>
        <taxon>Kineosporiaceae</taxon>
        <taxon>Kineosporia</taxon>
    </lineage>
</organism>
<gene>
    <name evidence="1" type="ORF">KIH74_29810</name>
</gene>
<evidence type="ECO:0000313" key="1">
    <source>
        <dbReference type="EMBL" id="MBT0773177.1"/>
    </source>
</evidence>
<comment type="caution">
    <text evidence="1">The sequence shown here is derived from an EMBL/GenBank/DDBJ whole genome shotgun (WGS) entry which is preliminary data.</text>
</comment>
<dbReference type="EMBL" id="JAHBAY010000015">
    <property type="protein sequence ID" value="MBT0773177.1"/>
    <property type="molecule type" value="Genomic_DNA"/>
</dbReference>
<protein>
    <submittedName>
        <fullName evidence="1">Uncharacterized protein</fullName>
    </submittedName>
</protein>